<dbReference type="Gene3D" id="1.20.120.450">
    <property type="entry name" value="dinb family like domain"/>
    <property type="match status" value="1"/>
</dbReference>
<dbReference type="InterPro" id="IPR034660">
    <property type="entry name" value="DinB/YfiT-like"/>
</dbReference>
<gene>
    <name evidence="2" type="ORF">NYR52_08640</name>
</gene>
<protein>
    <submittedName>
        <fullName evidence="2">DinB family protein</fullName>
    </submittedName>
</protein>
<proteinExistence type="predicted"/>
<evidence type="ECO:0000313" key="3">
    <source>
        <dbReference type="Proteomes" id="UP001058650"/>
    </source>
</evidence>
<name>A0ABY5TXX5_LACSH</name>
<organism evidence="2 3">
    <name type="scientific">Laceyella sacchari</name>
    <name type="common">Thermoactinomyces thalpophilus</name>
    <dbReference type="NCBI Taxonomy" id="37482"/>
    <lineage>
        <taxon>Bacteria</taxon>
        <taxon>Bacillati</taxon>
        <taxon>Bacillota</taxon>
        <taxon>Bacilli</taxon>
        <taxon>Bacillales</taxon>
        <taxon>Thermoactinomycetaceae</taxon>
        <taxon>Laceyella</taxon>
    </lineage>
</organism>
<dbReference type="EMBL" id="CP103866">
    <property type="protein sequence ID" value="UWE02266.1"/>
    <property type="molecule type" value="Genomic_DNA"/>
</dbReference>
<feature type="domain" description="DinB-like" evidence="1">
    <location>
        <begin position="15"/>
        <end position="153"/>
    </location>
</feature>
<dbReference type="RefSeq" id="WP_132220518.1">
    <property type="nucleotide sequence ID" value="NZ_CP103866.1"/>
</dbReference>
<evidence type="ECO:0000313" key="2">
    <source>
        <dbReference type="EMBL" id="UWE02266.1"/>
    </source>
</evidence>
<evidence type="ECO:0000259" key="1">
    <source>
        <dbReference type="Pfam" id="PF12867"/>
    </source>
</evidence>
<dbReference type="Pfam" id="PF12867">
    <property type="entry name" value="DinB_2"/>
    <property type="match status" value="1"/>
</dbReference>
<reference evidence="2" key="1">
    <citation type="submission" date="2022-08" db="EMBL/GenBank/DDBJ databases">
        <title>The complete genome sequence of the thermophilic bacterium Laceyella sacchari FBKL4.010 reveals the basis for tetramethylpyrazine biosynthesis in Moutai-flavor Daqu.</title>
        <authorList>
            <person name="Li D."/>
            <person name="Huang W."/>
            <person name="Wang C."/>
            <person name="Qiu S."/>
        </authorList>
    </citation>
    <scope>NUCLEOTIDE SEQUENCE</scope>
    <source>
        <strain evidence="2">FBKL4.014</strain>
    </source>
</reference>
<dbReference type="Proteomes" id="UP001058650">
    <property type="component" value="Chromosome"/>
</dbReference>
<dbReference type="SUPFAM" id="SSF109854">
    <property type="entry name" value="DinB/YfiT-like putative metalloenzymes"/>
    <property type="match status" value="1"/>
</dbReference>
<keyword evidence="3" id="KW-1185">Reference proteome</keyword>
<accession>A0ABY5TXX5</accession>
<dbReference type="InterPro" id="IPR024775">
    <property type="entry name" value="DinB-like"/>
</dbReference>
<sequence length="178" mass="20520">MERASFQLDDVTNILARTPKVLRQMLEGLPDAWIHCNEGEGTWSPFEVLGHLIHGEKTDWIQRIQIIVGDGDEKTFVPFDRTAHLHVNRHKSLETLLDEFEAVRNKNVRTLKTMVLTEHDLNRTGKHPELGVVTLRELLATWAVHDLSHVQQIVRVMAKHYHDEVGPWKAYLGILQSK</sequence>